<reference evidence="8 9" key="1">
    <citation type="submission" date="2019-02" db="EMBL/GenBank/DDBJ databases">
        <title>Deep-cultivation of Planctomycetes and their phenomic and genomic characterization uncovers novel biology.</title>
        <authorList>
            <person name="Wiegand S."/>
            <person name="Jogler M."/>
            <person name="Boedeker C."/>
            <person name="Pinto D."/>
            <person name="Vollmers J."/>
            <person name="Rivas-Marin E."/>
            <person name="Kohn T."/>
            <person name="Peeters S.H."/>
            <person name="Heuer A."/>
            <person name="Rast P."/>
            <person name="Oberbeckmann S."/>
            <person name="Bunk B."/>
            <person name="Jeske O."/>
            <person name="Meyerdierks A."/>
            <person name="Storesund J.E."/>
            <person name="Kallscheuer N."/>
            <person name="Luecker S."/>
            <person name="Lage O.M."/>
            <person name="Pohl T."/>
            <person name="Merkel B.J."/>
            <person name="Hornburger P."/>
            <person name="Mueller R.-W."/>
            <person name="Bruemmer F."/>
            <person name="Labrenz M."/>
            <person name="Spormann A.M."/>
            <person name="Op den Camp H."/>
            <person name="Overmann J."/>
            <person name="Amann R."/>
            <person name="Jetten M.S.M."/>
            <person name="Mascher T."/>
            <person name="Medema M.H."/>
            <person name="Devos D.P."/>
            <person name="Kaster A.-K."/>
            <person name="Ovreas L."/>
            <person name="Rohde M."/>
            <person name="Galperin M.Y."/>
            <person name="Jogler C."/>
        </authorList>
    </citation>
    <scope>NUCLEOTIDE SEQUENCE [LARGE SCALE GENOMIC DNA]</scope>
    <source>
        <strain evidence="8 9">K22_7</strain>
    </source>
</reference>
<gene>
    <name evidence="8" type="ORF">K227x_05780</name>
</gene>
<dbReference type="GO" id="GO:0006304">
    <property type="term" value="P:DNA modification"/>
    <property type="evidence" value="ECO:0007669"/>
    <property type="project" value="InterPro"/>
</dbReference>
<dbReference type="EMBL" id="CP036525">
    <property type="protein sequence ID" value="QDT02206.1"/>
    <property type="molecule type" value="Genomic_DNA"/>
</dbReference>
<keyword evidence="3" id="KW-0808">Transferase</keyword>
<dbReference type="InterPro" id="IPR047939">
    <property type="entry name" value="BREX_1_PglX"/>
</dbReference>
<dbReference type="OrthoDB" id="249114at2"/>
<feature type="coiled-coil region" evidence="6">
    <location>
        <begin position="1292"/>
        <end position="1337"/>
    </location>
</feature>
<dbReference type="PROSITE" id="PS00092">
    <property type="entry name" value="N6_MTASE"/>
    <property type="match status" value="1"/>
</dbReference>
<dbReference type="InterPro" id="IPR029063">
    <property type="entry name" value="SAM-dependent_MTases_sf"/>
</dbReference>
<dbReference type="EC" id="2.1.1.72" evidence="1"/>
<evidence type="ECO:0000256" key="3">
    <source>
        <dbReference type="ARBA" id="ARBA00022679"/>
    </source>
</evidence>
<keyword evidence="2" id="KW-0489">Methyltransferase</keyword>
<name>A0A517N4Z0_9BACT</name>
<proteinExistence type="predicted"/>
<feature type="domain" description="Type II methyltransferase M.TaqI-like" evidence="7">
    <location>
        <begin position="385"/>
        <end position="655"/>
    </location>
</feature>
<evidence type="ECO:0000256" key="4">
    <source>
        <dbReference type="ARBA" id="ARBA00022691"/>
    </source>
</evidence>
<dbReference type="NCBIfam" id="NF033452">
    <property type="entry name" value="BREX_1_MTaseX"/>
    <property type="match status" value="1"/>
</dbReference>
<evidence type="ECO:0000256" key="1">
    <source>
        <dbReference type="ARBA" id="ARBA00011900"/>
    </source>
</evidence>
<dbReference type="SUPFAM" id="SSF53335">
    <property type="entry name" value="S-adenosyl-L-methionine-dependent methyltransferases"/>
    <property type="match status" value="1"/>
</dbReference>
<keyword evidence="9" id="KW-1185">Reference proteome</keyword>
<dbReference type="GO" id="GO:0032259">
    <property type="term" value="P:methylation"/>
    <property type="evidence" value="ECO:0007669"/>
    <property type="project" value="UniProtKB-KW"/>
</dbReference>
<evidence type="ECO:0000313" key="8">
    <source>
        <dbReference type="EMBL" id="QDT02206.1"/>
    </source>
</evidence>
<evidence type="ECO:0000256" key="5">
    <source>
        <dbReference type="ARBA" id="ARBA00047942"/>
    </source>
</evidence>
<comment type="catalytic activity">
    <reaction evidence="5">
        <text>a 2'-deoxyadenosine in DNA + S-adenosyl-L-methionine = an N(6)-methyl-2'-deoxyadenosine in DNA + S-adenosyl-L-homocysteine + H(+)</text>
        <dbReference type="Rhea" id="RHEA:15197"/>
        <dbReference type="Rhea" id="RHEA-COMP:12418"/>
        <dbReference type="Rhea" id="RHEA-COMP:12419"/>
        <dbReference type="ChEBI" id="CHEBI:15378"/>
        <dbReference type="ChEBI" id="CHEBI:57856"/>
        <dbReference type="ChEBI" id="CHEBI:59789"/>
        <dbReference type="ChEBI" id="CHEBI:90615"/>
        <dbReference type="ChEBI" id="CHEBI:90616"/>
        <dbReference type="EC" id="2.1.1.72"/>
    </reaction>
</comment>
<evidence type="ECO:0000256" key="2">
    <source>
        <dbReference type="ARBA" id="ARBA00022603"/>
    </source>
</evidence>
<dbReference type="InterPro" id="IPR002052">
    <property type="entry name" value="DNA_methylase_N6_adenine_CS"/>
</dbReference>
<protein>
    <recommendedName>
        <fullName evidence="1">site-specific DNA-methyltransferase (adenine-specific)</fullName>
        <ecNumber evidence="1">2.1.1.72</ecNumber>
    </recommendedName>
</protein>
<dbReference type="KEGG" id="rlc:K227x_05780"/>
<dbReference type="InterPro" id="IPR050953">
    <property type="entry name" value="N4_N6_ade-DNA_methylase"/>
</dbReference>
<dbReference type="REBASE" id="356197">
    <property type="entry name" value="PbaK227ORF5780P"/>
</dbReference>
<keyword evidence="6" id="KW-0175">Coiled coil</keyword>
<dbReference type="Proteomes" id="UP000318538">
    <property type="component" value="Chromosome"/>
</dbReference>
<evidence type="ECO:0000313" key="9">
    <source>
        <dbReference type="Proteomes" id="UP000318538"/>
    </source>
</evidence>
<keyword evidence="4" id="KW-0949">S-adenosyl-L-methionine</keyword>
<evidence type="ECO:0000256" key="6">
    <source>
        <dbReference type="SAM" id="Coils"/>
    </source>
</evidence>
<evidence type="ECO:0000259" key="7">
    <source>
        <dbReference type="Pfam" id="PF07669"/>
    </source>
</evidence>
<organism evidence="8 9">
    <name type="scientific">Rubripirellula lacrimiformis</name>
    <dbReference type="NCBI Taxonomy" id="1930273"/>
    <lineage>
        <taxon>Bacteria</taxon>
        <taxon>Pseudomonadati</taxon>
        <taxon>Planctomycetota</taxon>
        <taxon>Planctomycetia</taxon>
        <taxon>Pirellulales</taxon>
        <taxon>Pirellulaceae</taxon>
        <taxon>Rubripirellula</taxon>
    </lineage>
</organism>
<dbReference type="PANTHER" id="PTHR33841">
    <property type="entry name" value="DNA METHYLTRANSFERASE YEEA-RELATED"/>
    <property type="match status" value="1"/>
</dbReference>
<dbReference type="GO" id="GO:0009007">
    <property type="term" value="F:site-specific DNA-methyltransferase (adenine-specific) activity"/>
    <property type="evidence" value="ECO:0007669"/>
    <property type="project" value="UniProtKB-EC"/>
</dbReference>
<accession>A0A517N4Z0</accession>
<dbReference type="InterPro" id="IPR011639">
    <property type="entry name" value="MethylTrfase_TaqI-like_dom"/>
</dbReference>
<dbReference type="RefSeq" id="WP_145167962.1">
    <property type="nucleotide sequence ID" value="NZ_CP036525.1"/>
</dbReference>
<dbReference type="GO" id="GO:0003676">
    <property type="term" value="F:nucleic acid binding"/>
    <property type="evidence" value="ECO:0007669"/>
    <property type="project" value="InterPro"/>
</dbReference>
<dbReference type="PANTHER" id="PTHR33841:SF1">
    <property type="entry name" value="DNA METHYLTRANSFERASE A"/>
    <property type="match status" value="1"/>
</dbReference>
<dbReference type="Pfam" id="PF07669">
    <property type="entry name" value="Eco57I"/>
    <property type="match status" value="1"/>
</dbReference>
<sequence length="1434" mass="161625">MAFDKTTRNHLAGMVAECRRLLSADIGTQLQSVYGIQPDGTASDVTKLRLDDRGREIATALRQWLDHLAVSDSSGDEATRRKNAVFRIKHETAFTFLNRLAAMRTCECPERGDGRRGLIIECVSKGMESAGFQLYEQLARNAIGDRETTYRVFLEHMFDELAIDLGLLFDRRAVQSLIFPGPDCLKAVVTELNKPDVANLWKLDETIGWIYQDFNDEKERREMRKVSAPRNSRELAVRNQFFTPRYVVKFLTDNTLGRIWYEMRTGQTAITDECEFLVRRMNEVFLSSGQQPPASDDDDTEPSLEDDFFVPYRAKKDPRDLKVLDPACGSGHFLLYAFDLLETIYLEAWEDQRPPASEATGRTLKVDYPTEDELRRAIPELILRHNLHGIDVDSRACQIASLALWLRAQRSYEKLQISPADRPRIGKSNIVTAEPMPGEEDLRAEFIATLQPPLLGQLVERVFESMELAGEAGSLLKVDELISESIAAAQKEWTNQWEKARDKQGNELLFSVGELDAIKEDKQQTLDFSDVTDDQFWHEAESRIVDALRRYADQATNGASVRRGLFQEDAAQGFAFIDVCRNRYDVVLMNPPFGEPPVKCEKFFDDAFTLTSNDLYGMFFERTLQWLSEGGKVGAITNRTWLGLPTFEELRTNVFTKLGAIETAADLGSFVLEAQVETIATIIGKGATEETEAIWTRLLKTRRKEEMLSEIILQVQNGTLHPSAFIANAKRFLDMPKAVYGYWMSTELIELYSPKHAIKPDVADVKQGLASGKDFRFLRLAWEVPPSELSLQGTWPRFAKGGEYSPFFDDIHLTLKWIRNGEELIALGSGRPQNTQFFGSSGITWPRRTTSPFGPRVFSRGCAFGDKGPAAITKAGYSPAVLLGILTTRPSRLLLSVRLGAGDNAPGSASKSYEVGLIGALPYPDLSDDAERRIGELTNQAIDAVRIAQFDVDETTTGFTVPPAVKFSANTIRQSTMQWVVEREHRLIQWSESEQGLDRVVAAAFGFTESDFEIMSEELEFPLNQLECVEAIDADVFRDAYLTKKVLPGDRLPGGEDASADVRVESRRKKQQSLRSEATICRLFEITPARFAELRQEAELLRSEDLQEVAAGTLSYLVGAAFGRWDLRKAIDPNLRPDLADPFAELPACSPGMLVGDDGLPLTAAPASYPITIADNGILVDDPGLDGHRPHDSDIVSRVRDGIAQIWPHHAEAIELEICQTLGVQSIREFFRTPSHFFAHHLSRYKKSRRQAPIYWPLSTASGSYTVWVYYHRLTDQTIYTIVNQYLELGKIDEVQRAVTRTEEELAGASGAEQTRLKDQLTEQQAFLNELNDLKTELLRIADLPYRPDLNDGVIINAAPLHELFRHRPWSNDCEECWQSIESGEYDWSHLAFNIRTDEVTEKCRSDRSLAIAHDREELFVASAAPKRSRKKKA</sequence>
<dbReference type="Gene3D" id="3.40.50.150">
    <property type="entry name" value="Vaccinia Virus protein VP39"/>
    <property type="match status" value="1"/>
</dbReference>
<dbReference type="PRINTS" id="PR00507">
    <property type="entry name" value="N12N6MTFRASE"/>
</dbReference>